<dbReference type="InterPro" id="IPR003428">
    <property type="entry name" value="MAM33"/>
</dbReference>
<evidence type="ECO:0000313" key="2">
    <source>
        <dbReference type="EMBL" id="OMO66408.1"/>
    </source>
</evidence>
<dbReference type="GO" id="GO:0005759">
    <property type="term" value="C:mitochondrial matrix"/>
    <property type="evidence" value="ECO:0007669"/>
    <property type="project" value="InterPro"/>
</dbReference>
<dbReference type="Gramene" id="OMO66408">
    <property type="protein sequence ID" value="OMO66408"/>
    <property type="gene ID" value="CCACVL1_21167"/>
</dbReference>
<gene>
    <name evidence="2" type="ORF">CCACVL1_21167</name>
</gene>
<feature type="compositionally biased region" description="Low complexity" evidence="1">
    <location>
        <begin position="68"/>
        <end position="79"/>
    </location>
</feature>
<dbReference type="Pfam" id="PF02330">
    <property type="entry name" value="MAM33"/>
    <property type="match status" value="1"/>
</dbReference>
<feature type="region of interest" description="Disordered" evidence="1">
    <location>
        <begin position="67"/>
        <end position="120"/>
    </location>
</feature>
<feature type="compositionally biased region" description="Basic and acidic residues" evidence="1">
    <location>
        <begin position="95"/>
        <end position="104"/>
    </location>
</feature>
<dbReference type="SUPFAM" id="SSF54529">
    <property type="entry name" value="Mitochondrial glycoprotein MAM33-like"/>
    <property type="match status" value="1"/>
</dbReference>
<dbReference type="InterPro" id="IPR036561">
    <property type="entry name" value="MAM33_sf"/>
</dbReference>
<evidence type="ECO:0000313" key="3">
    <source>
        <dbReference type="Proteomes" id="UP000188268"/>
    </source>
</evidence>
<protein>
    <submittedName>
        <fullName evidence="2">Mitochondrial glycoprotein family protein</fullName>
    </submittedName>
</protein>
<sequence>MASYVMLRRVPATAMAVANRAMAVANRTTVSLKAAAHGHGQELYGTQRPLISSMFFSSKSKKQKEKVVVSSSSSDSSSSDSDEDGSDVWSSESDLSDHDSDHGDNSVAENPVDNQNQAPESEPTMAILDIIGSKLQSKSKTSTVKPDAEKYSKIPFGIEFFERSPTLTLKRNYGNEEITVGVSKDALDAGKDLVPLNVSVTKNGGVSLHFGVNAFPEKLEITSYLTSTTDAGGVRSYQEPPFSEIVGSNLFMNFMAYLDVRGINASTINALRVEKKPEPEPEKDSLEWMKNLKKFMEM</sequence>
<proteinExistence type="predicted"/>
<dbReference type="EMBL" id="AWWV01012528">
    <property type="protein sequence ID" value="OMO66408.1"/>
    <property type="molecule type" value="Genomic_DNA"/>
</dbReference>
<evidence type="ECO:0000256" key="1">
    <source>
        <dbReference type="SAM" id="MobiDB-lite"/>
    </source>
</evidence>
<comment type="caution">
    <text evidence="2">The sequence shown here is derived from an EMBL/GenBank/DDBJ whole genome shotgun (WGS) entry which is preliminary data.</text>
</comment>
<dbReference type="Proteomes" id="UP000188268">
    <property type="component" value="Unassembled WGS sequence"/>
</dbReference>
<dbReference type="AlphaFoldDB" id="A0A1R3H7S0"/>
<organism evidence="2 3">
    <name type="scientific">Corchorus capsularis</name>
    <name type="common">Jute</name>
    <dbReference type="NCBI Taxonomy" id="210143"/>
    <lineage>
        <taxon>Eukaryota</taxon>
        <taxon>Viridiplantae</taxon>
        <taxon>Streptophyta</taxon>
        <taxon>Embryophyta</taxon>
        <taxon>Tracheophyta</taxon>
        <taxon>Spermatophyta</taxon>
        <taxon>Magnoliopsida</taxon>
        <taxon>eudicotyledons</taxon>
        <taxon>Gunneridae</taxon>
        <taxon>Pentapetalae</taxon>
        <taxon>rosids</taxon>
        <taxon>malvids</taxon>
        <taxon>Malvales</taxon>
        <taxon>Malvaceae</taxon>
        <taxon>Grewioideae</taxon>
        <taxon>Apeibeae</taxon>
        <taxon>Corchorus</taxon>
    </lineage>
</organism>
<keyword evidence="3" id="KW-1185">Reference proteome</keyword>
<dbReference type="Gene3D" id="3.10.280.10">
    <property type="entry name" value="Mitochondrial glycoprotein"/>
    <property type="match status" value="1"/>
</dbReference>
<dbReference type="PANTHER" id="PTHR10826">
    <property type="entry name" value="COMPLEMENT COMPONENT 1"/>
    <property type="match status" value="1"/>
</dbReference>
<accession>A0A1R3H7S0</accession>
<dbReference type="STRING" id="210143.A0A1R3H7S0"/>
<name>A0A1R3H7S0_COCAP</name>
<reference evidence="2 3" key="1">
    <citation type="submission" date="2013-09" db="EMBL/GenBank/DDBJ databases">
        <title>Corchorus capsularis genome sequencing.</title>
        <authorList>
            <person name="Alam M."/>
            <person name="Haque M.S."/>
            <person name="Islam M.S."/>
            <person name="Emdad E.M."/>
            <person name="Islam M.M."/>
            <person name="Ahmed B."/>
            <person name="Halim A."/>
            <person name="Hossen Q.M.M."/>
            <person name="Hossain M.Z."/>
            <person name="Ahmed R."/>
            <person name="Khan M.M."/>
            <person name="Islam R."/>
            <person name="Rashid M.M."/>
            <person name="Khan S.A."/>
            <person name="Rahman M.S."/>
            <person name="Alam M."/>
        </authorList>
    </citation>
    <scope>NUCLEOTIDE SEQUENCE [LARGE SCALE GENOMIC DNA]</scope>
    <source>
        <strain evidence="3">cv. CVL-1</strain>
        <tissue evidence="2">Whole seedling</tissue>
    </source>
</reference>
<dbReference type="PANTHER" id="PTHR10826:SF41">
    <property type="entry name" value="MITOCHONDRIAL GLYCOPROTEIN FAMILY PROTEIN"/>
    <property type="match status" value="1"/>
</dbReference>